<dbReference type="Proteomes" id="UP000753256">
    <property type="component" value="Unassembled WGS sequence"/>
</dbReference>
<comment type="caution">
    <text evidence="1">The sequence shown here is derived from an EMBL/GenBank/DDBJ whole genome shotgun (WGS) entry which is preliminary data.</text>
</comment>
<name>A0A921IVB0_9ACTN</name>
<reference evidence="1" key="2">
    <citation type="submission" date="2021-09" db="EMBL/GenBank/DDBJ databases">
        <authorList>
            <person name="Gilroy R."/>
        </authorList>
    </citation>
    <scope>NUCLEOTIDE SEQUENCE</scope>
    <source>
        <strain evidence="1">ChiHjej13B12-9602</strain>
    </source>
</reference>
<protein>
    <submittedName>
        <fullName evidence="1">Uncharacterized protein</fullName>
    </submittedName>
</protein>
<accession>A0A921IVB0</accession>
<dbReference type="AlphaFoldDB" id="A0A921IVB0"/>
<evidence type="ECO:0000313" key="2">
    <source>
        <dbReference type="Proteomes" id="UP000753256"/>
    </source>
</evidence>
<gene>
    <name evidence="1" type="ORF">K8V70_02410</name>
</gene>
<organism evidence="1 2">
    <name type="scientific">Enorma phocaeensis</name>
    <dbReference type="NCBI Taxonomy" id="1871019"/>
    <lineage>
        <taxon>Bacteria</taxon>
        <taxon>Bacillati</taxon>
        <taxon>Actinomycetota</taxon>
        <taxon>Coriobacteriia</taxon>
        <taxon>Coriobacteriales</taxon>
        <taxon>Coriobacteriaceae</taxon>
        <taxon>Enorma</taxon>
    </lineage>
</organism>
<reference evidence="1" key="1">
    <citation type="journal article" date="2021" name="PeerJ">
        <title>Extensive microbial diversity within the chicken gut microbiome revealed by metagenomics and culture.</title>
        <authorList>
            <person name="Gilroy R."/>
            <person name="Ravi A."/>
            <person name="Getino M."/>
            <person name="Pursley I."/>
            <person name="Horton D.L."/>
            <person name="Alikhan N.F."/>
            <person name="Baker D."/>
            <person name="Gharbi K."/>
            <person name="Hall N."/>
            <person name="Watson M."/>
            <person name="Adriaenssens E.M."/>
            <person name="Foster-Nyarko E."/>
            <person name="Jarju S."/>
            <person name="Secka A."/>
            <person name="Antonio M."/>
            <person name="Oren A."/>
            <person name="Chaudhuri R.R."/>
            <person name="La Ragione R."/>
            <person name="Hildebrand F."/>
            <person name="Pallen M.J."/>
        </authorList>
    </citation>
    <scope>NUCLEOTIDE SEQUENCE</scope>
    <source>
        <strain evidence="1">ChiHjej13B12-9602</strain>
    </source>
</reference>
<sequence length="315" mass="34214">MNGQNTELAGRIEGALGDTPSPELILASLAVVARSPWERYCGDEEARHMARSIATSKMTELQLSRCGLEMPKWHGDVGGIARLASLLDAGASGASDAQACRALESSRDALLDALLAPLLTASTRLRAPSREFRVQPARPQRKRAPFIDCAYMTEQCFKNKLSSSEARALYYIFCRATGKKILDAVASSSGFDRGVSADDLERYVMRASAESDQTLNQAIKALCQDYIGRVRLASAASNENGTVVFMEEPEDWRDTHDASWTQEGELKDCLMRQSLILFFEPVALAGYGARAQAEGSEHPGLHQNPTLAARLASAA</sequence>
<proteinExistence type="predicted"/>
<evidence type="ECO:0000313" key="1">
    <source>
        <dbReference type="EMBL" id="HJG36705.1"/>
    </source>
</evidence>
<dbReference type="RefSeq" id="WP_273189025.1">
    <property type="nucleotide sequence ID" value="NZ_DYUZ01000009.1"/>
</dbReference>
<dbReference type="EMBL" id="DYUZ01000009">
    <property type="protein sequence ID" value="HJG36705.1"/>
    <property type="molecule type" value="Genomic_DNA"/>
</dbReference>